<dbReference type="EMBL" id="JAUSUN010000004">
    <property type="protein sequence ID" value="MDQ0412720.1"/>
    <property type="molecule type" value="Genomic_DNA"/>
</dbReference>
<name>A0ABU0FSL4_9BACI</name>
<gene>
    <name evidence="1" type="ORF">J2S25_000900</name>
</gene>
<reference evidence="1 2" key="1">
    <citation type="submission" date="2023-07" db="EMBL/GenBank/DDBJ databases">
        <title>Genomic Encyclopedia of Type Strains, Phase IV (KMG-IV): sequencing the most valuable type-strain genomes for metagenomic binning, comparative biology and taxonomic classification.</title>
        <authorList>
            <person name="Goeker M."/>
        </authorList>
    </citation>
    <scope>NUCLEOTIDE SEQUENCE [LARGE SCALE GENOMIC DNA]</scope>
    <source>
        <strain evidence="1 2">DSM 19598</strain>
    </source>
</reference>
<protein>
    <submittedName>
        <fullName evidence="1">Uncharacterized protein</fullName>
    </submittedName>
</protein>
<comment type="caution">
    <text evidence="1">The sequence shown here is derived from an EMBL/GenBank/DDBJ whole genome shotgun (WGS) entry which is preliminary data.</text>
</comment>
<keyword evidence="2" id="KW-1185">Reference proteome</keyword>
<evidence type="ECO:0000313" key="1">
    <source>
        <dbReference type="EMBL" id="MDQ0412720.1"/>
    </source>
</evidence>
<organism evidence="1 2">
    <name type="scientific">Mesobacillus stamsii</name>
    <dbReference type="NCBI Taxonomy" id="225347"/>
    <lineage>
        <taxon>Bacteria</taxon>
        <taxon>Bacillati</taxon>
        <taxon>Bacillota</taxon>
        <taxon>Bacilli</taxon>
        <taxon>Bacillales</taxon>
        <taxon>Bacillaceae</taxon>
        <taxon>Mesobacillus</taxon>
    </lineage>
</organism>
<dbReference type="Proteomes" id="UP001242313">
    <property type="component" value="Unassembled WGS sequence"/>
</dbReference>
<sequence>MDVFEIVKAKVPSEQLPSDDVLALYVAETGQAIKNFCNIQSVPSELVFTHAEMTIDAISADQRRRLLSSTGETPNSVKSVKEGDVQVTFEGSKPGLGEAEVENLLFNYNSQLLRFRKVRW</sequence>
<proteinExistence type="predicted"/>
<evidence type="ECO:0000313" key="2">
    <source>
        <dbReference type="Proteomes" id="UP001242313"/>
    </source>
</evidence>
<accession>A0ABU0FSL4</accession>